<reference evidence="2" key="1">
    <citation type="submission" date="2020-03" db="EMBL/GenBank/DDBJ databases">
        <authorList>
            <person name="Weist P."/>
        </authorList>
    </citation>
    <scope>NUCLEOTIDE SEQUENCE</scope>
</reference>
<dbReference type="AlphaFoldDB" id="A0A9N7TLZ8"/>
<gene>
    <name evidence="2" type="ORF">PLEPLA_LOCUS2197</name>
</gene>
<dbReference type="EMBL" id="CADEAL010000110">
    <property type="protein sequence ID" value="CAB1414488.1"/>
    <property type="molecule type" value="Genomic_DNA"/>
</dbReference>
<comment type="caution">
    <text evidence="2">The sequence shown here is derived from an EMBL/GenBank/DDBJ whole genome shotgun (WGS) entry which is preliminary data.</text>
</comment>
<proteinExistence type="predicted"/>
<evidence type="ECO:0000313" key="3">
    <source>
        <dbReference type="Proteomes" id="UP001153269"/>
    </source>
</evidence>
<dbReference type="Proteomes" id="UP001153269">
    <property type="component" value="Unassembled WGS sequence"/>
</dbReference>
<dbReference type="PROSITE" id="PS51257">
    <property type="entry name" value="PROKAR_LIPOPROTEIN"/>
    <property type="match status" value="1"/>
</dbReference>
<keyword evidence="3" id="KW-1185">Reference proteome</keyword>
<accession>A0A9N7TLZ8</accession>
<evidence type="ECO:0000256" key="1">
    <source>
        <dbReference type="SAM" id="MobiDB-lite"/>
    </source>
</evidence>
<name>A0A9N7TLZ8_PLEPL</name>
<evidence type="ECO:0000313" key="2">
    <source>
        <dbReference type="EMBL" id="CAB1414488.1"/>
    </source>
</evidence>
<sequence length="262" mass="28699">MRMRKTGEEEERSSHAGLVCAPPPPSSSSCLLSLFVHLPSNLAGCDSNVRPPGKGSCWPATGAATVGPGPVPAPTALCEKVNWRLLGDVWDQWLMDSSANIIVGALVIGAILLPAHNVQRSRLHILKGKRKLQQLRAHEACPLRRAWQQLIQEEARVRRPEPEEESVSEAPRHCRRCFLGDSSPADGRRHPSMSLWRLIPALLGIYGWRGQARVDLRVEREEISKEAHKCVFAMPGHITASEPNLPATVLIKAASVSAGPRQ</sequence>
<feature type="region of interest" description="Disordered" evidence="1">
    <location>
        <begin position="1"/>
        <end position="24"/>
    </location>
</feature>
<protein>
    <submittedName>
        <fullName evidence="2">Uncharacterized protein</fullName>
    </submittedName>
</protein>
<organism evidence="2 3">
    <name type="scientific">Pleuronectes platessa</name>
    <name type="common">European plaice</name>
    <dbReference type="NCBI Taxonomy" id="8262"/>
    <lineage>
        <taxon>Eukaryota</taxon>
        <taxon>Metazoa</taxon>
        <taxon>Chordata</taxon>
        <taxon>Craniata</taxon>
        <taxon>Vertebrata</taxon>
        <taxon>Euteleostomi</taxon>
        <taxon>Actinopterygii</taxon>
        <taxon>Neopterygii</taxon>
        <taxon>Teleostei</taxon>
        <taxon>Neoteleostei</taxon>
        <taxon>Acanthomorphata</taxon>
        <taxon>Carangaria</taxon>
        <taxon>Pleuronectiformes</taxon>
        <taxon>Pleuronectoidei</taxon>
        <taxon>Pleuronectidae</taxon>
        <taxon>Pleuronectes</taxon>
    </lineage>
</organism>